<evidence type="ECO:0000256" key="5">
    <source>
        <dbReference type="RuleBase" id="RU361168"/>
    </source>
</evidence>
<dbReference type="PANTHER" id="PTHR11452:SF75">
    <property type="entry name" value="ALPHA-GALACTOSIDASE MEL1"/>
    <property type="match status" value="1"/>
</dbReference>
<keyword evidence="2 6" id="KW-0732">Signal</keyword>
<dbReference type="InterPro" id="IPR017853">
    <property type="entry name" value="GH"/>
</dbReference>
<protein>
    <recommendedName>
        <fullName evidence="5">Alpha-galactosidase</fullName>
        <ecNumber evidence="5">3.2.1.22</ecNumber>
    </recommendedName>
    <alternativeName>
        <fullName evidence="5">Melibiase</fullName>
    </alternativeName>
</protein>
<organism evidence="8 9">
    <name type="scientific">Candidatus Sulfuritelmatomonas gaucii</name>
    <dbReference type="NCBI Taxonomy" id="2043161"/>
    <lineage>
        <taxon>Bacteria</taxon>
        <taxon>Pseudomonadati</taxon>
        <taxon>Acidobacteriota</taxon>
        <taxon>Terriglobia</taxon>
        <taxon>Terriglobales</taxon>
        <taxon>Acidobacteriaceae</taxon>
        <taxon>Candidatus Sulfuritelmatomonas</taxon>
    </lineage>
</organism>
<dbReference type="PANTHER" id="PTHR11452">
    <property type="entry name" value="ALPHA-GALACTOSIDASE/ALPHA-N-ACETYLGALACTOSAMINIDASE"/>
    <property type="match status" value="1"/>
</dbReference>
<evidence type="ECO:0000256" key="4">
    <source>
        <dbReference type="ARBA" id="ARBA00023295"/>
    </source>
</evidence>
<dbReference type="Pfam" id="PF17801">
    <property type="entry name" value="Melibiase_C"/>
    <property type="match status" value="1"/>
</dbReference>
<keyword evidence="5" id="KW-1015">Disulfide bond</keyword>
<feature type="signal peptide" evidence="6">
    <location>
        <begin position="1"/>
        <end position="31"/>
    </location>
</feature>
<dbReference type="InterPro" id="IPR013780">
    <property type="entry name" value="Glyco_hydro_b"/>
</dbReference>
<dbReference type="PROSITE" id="PS00512">
    <property type="entry name" value="ALPHA_GALACTOSIDASE"/>
    <property type="match status" value="1"/>
</dbReference>
<dbReference type="Pfam" id="PF16499">
    <property type="entry name" value="Melibiase_2"/>
    <property type="match status" value="1"/>
</dbReference>
<feature type="chain" id="PRO_5014964599" description="Alpha-galactosidase" evidence="6">
    <location>
        <begin position="32"/>
        <end position="509"/>
    </location>
</feature>
<dbReference type="CDD" id="cd14792">
    <property type="entry name" value="GH27"/>
    <property type="match status" value="1"/>
</dbReference>
<keyword evidence="3 5" id="KW-0378">Hydrolase</keyword>
<evidence type="ECO:0000256" key="2">
    <source>
        <dbReference type="ARBA" id="ARBA00022729"/>
    </source>
</evidence>
<accession>A0A2N9L3K1</accession>
<dbReference type="SUPFAM" id="SSF51011">
    <property type="entry name" value="Glycosyl hydrolase domain"/>
    <property type="match status" value="1"/>
</dbReference>
<dbReference type="EMBL" id="OKRB01000005">
    <property type="protein sequence ID" value="SPE17545.1"/>
    <property type="molecule type" value="Genomic_DNA"/>
</dbReference>
<evidence type="ECO:0000256" key="1">
    <source>
        <dbReference type="ARBA" id="ARBA00009743"/>
    </source>
</evidence>
<dbReference type="SUPFAM" id="SSF51445">
    <property type="entry name" value="(Trans)glycosidases"/>
    <property type="match status" value="1"/>
</dbReference>
<evidence type="ECO:0000256" key="6">
    <source>
        <dbReference type="SAM" id="SignalP"/>
    </source>
</evidence>
<dbReference type="EC" id="3.2.1.22" evidence="5"/>
<dbReference type="AlphaFoldDB" id="A0A2N9L3K1"/>
<dbReference type="InterPro" id="IPR041233">
    <property type="entry name" value="Melibiase_C"/>
</dbReference>
<gene>
    <name evidence="8" type="ORF">SBA5_1020003</name>
</gene>
<dbReference type="InterPro" id="IPR013785">
    <property type="entry name" value="Aldolase_TIM"/>
</dbReference>
<reference evidence="9" key="1">
    <citation type="submission" date="2018-02" db="EMBL/GenBank/DDBJ databases">
        <authorList>
            <person name="Hausmann B."/>
        </authorList>
    </citation>
    <scope>NUCLEOTIDE SEQUENCE [LARGE SCALE GENOMIC DNA]</scope>
    <source>
        <strain evidence="9">Peat soil MAG SbA5</strain>
    </source>
</reference>
<evidence type="ECO:0000256" key="3">
    <source>
        <dbReference type="ARBA" id="ARBA00022801"/>
    </source>
</evidence>
<evidence type="ECO:0000259" key="7">
    <source>
        <dbReference type="Pfam" id="PF17801"/>
    </source>
</evidence>
<dbReference type="Gene3D" id="2.60.40.1180">
    <property type="entry name" value="Golgi alpha-mannosidase II"/>
    <property type="match status" value="1"/>
</dbReference>
<keyword evidence="4 5" id="KW-0326">Glycosidase</keyword>
<dbReference type="PROSITE" id="PS51257">
    <property type="entry name" value="PROKAR_LIPOPROTEIN"/>
    <property type="match status" value="1"/>
</dbReference>
<comment type="similarity">
    <text evidence="1 5">Belongs to the glycosyl hydrolase 27 family.</text>
</comment>
<dbReference type="InterPro" id="IPR000111">
    <property type="entry name" value="Glyco_hydro_27/36_CS"/>
</dbReference>
<evidence type="ECO:0000313" key="8">
    <source>
        <dbReference type="EMBL" id="SPE17545.1"/>
    </source>
</evidence>
<dbReference type="Proteomes" id="UP000239735">
    <property type="component" value="Unassembled WGS sequence"/>
</dbReference>
<evidence type="ECO:0000313" key="9">
    <source>
        <dbReference type="Proteomes" id="UP000239735"/>
    </source>
</evidence>
<dbReference type="InterPro" id="IPR002241">
    <property type="entry name" value="Glyco_hydro_27"/>
</dbReference>
<dbReference type="PRINTS" id="PR00740">
    <property type="entry name" value="GLHYDRLASE27"/>
</dbReference>
<name>A0A2N9L3K1_9BACT</name>
<sequence>MKGIWECHRIFRSAMLRAVFMAALLAAASCASGQSFTGKWAGSQKTLADGELDLVILQLTQSGDHVTGIMKTLGYQGAITGSVKGDQLQLMAPWNPQRTMATGTLVGKDLHLVWRQRSLIFKPATAADDIPTPAYISPPLLKKIAYNGLATTPPMGWNSWNLFAEKIDDATVRQIADEMVTNGMRDAGYIYVNIDDTWEATRDAQGNLPPNHKFPDMKALADYVHSKGLKLGIYTSPGPRTCGAYPGSYGHEKQDAETFAAWGIDYVKYDWCSAAGIYKNDQLQAVYQEMGEALEGTGRPIVFSLCEYGLGHVETWGPDVGGNLWRTTDDIRDEWASMIGNAHLQMATAPYAGPGHWNDPDMLEVGNGHMTTAEYQTHMSLWSLLAAPLLAGNDIRNMSQATKDILLNREVIAIDQDPLGKQATRVVQTAESETWLKPLAHGGVAVGVINLSDGPRTLTVEAADLKLPSPPIHARNLWTHQDVAFAHGAYSETVPSHGILLLSVGPNAD</sequence>
<comment type="catalytic activity">
    <reaction evidence="5">
        <text>Hydrolysis of terminal, non-reducing alpha-D-galactose residues in alpha-D-galactosides, including galactose oligosaccharides, galactomannans and galactolipids.</text>
        <dbReference type="EC" id="3.2.1.22"/>
    </reaction>
</comment>
<feature type="domain" description="Alpha galactosidase C-terminal" evidence="7">
    <location>
        <begin position="431"/>
        <end position="503"/>
    </location>
</feature>
<dbReference type="GO" id="GO:0004557">
    <property type="term" value="F:alpha-galactosidase activity"/>
    <property type="evidence" value="ECO:0007669"/>
    <property type="project" value="UniProtKB-EC"/>
</dbReference>
<dbReference type="GO" id="GO:0005975">
    <property type="term" value="P:carbohydrate metabolic process"/>
    <property type="evidence" value="ECO:0007669"/>
    <property type="project" value="InterPro"/>
</dbReference>
<dbReference type="Gene3D" id="3.20.20.70">
    <property type="entry name" value="Aldolase class I"/>
    <property type="match status" value="1"/>
</dbReference>
<proteinExistence type="inferred from homology"/>
<dbReference type="FunFam" id="3.20.20.70:FF:000197">
    <property type="entry name" value="Alpha-galactosidase"/>
    <property type="match status" value="1"/>
</dbReference>